<evidence type="ECO:0000256" key="5">
    <source>
        <dbReference type="ARBA" id="ARBA00023242"/>
    </source>
</evidence>
<dbReference type="PANTHER" id="PTHR13316:SF0">
    <property type="entry name" value="ZINC FINGER CCHC DOMAIN-CONTAINING PROTEIN 8"/>
    <property type="match status" value="1"/>
</dbReference>
<dbReference type="InterPro" id="IPR052115">
    <property type="entry name" value="NEXT_complex_subunit_ZCCHC8"/>
</dbReference>
<evidence type="ECO:0000256" key="6">
    <source>
        <dbReference type="SAM" id="MobiDB-lite"/>
    </source>
</evidence>
<organism evidence="8 9">
    <name type="scientific">Sphagnum troendelagicum</name>
    <dbReference type="NCBI Taxonomy" id="128251"/>
    <lineage>
        <taxon>Eukaryota</taxon>
        <taxon>Viridiplantae</taxon>
        <taxon>Streptophyta</taxon>
        <taxon>Embryophyta</taxon>
        <taxon>Bryophyta</taxon>
        <taxon>Sphagnophytina</taxon>
        <taxon>Sphagnopsida</taxon>
        <taxon>Sphagnales</taxon>
        <taxon>Sphagnaceae</taxon>
        <taxon>Sphagnum</taxon>
    </lineage>
</organism>
<evidence type="ECO:0000256" key="1">
    <source>
        <dbReference type="ARBA" id="ARBA00004123"/>
    </source>
</evidence>
<dbReference type="PANTHER" id="PTHR13316">
    <property type="entry name" value="ZINC FINGER, CCHC DOMAIN CONTAINING 8"/>
    <property type="match status" value="1"/>
</dbReference>
<evidence type="ECO:0000313" key="9">
    <source>
        <dbReference type="Proteomes" id="UP001497512"/>
    </source>
</evidence>
<dbReference type="EMBL" id="OZ019906">
    <property type="protein sequence ID" value="CAK9203700.1"/>
    <property type="molecule type" value="Genomic_DNA"/>
</dbReference>
<keyword evidence="2" id="KW-0479">Metal-binding</keyword>
<reference evidence="8" key="1">
    <citation type="submission" date="2024-02" db="EMBL/GenBank/DDBJ databases">
        <authorList>
            <consortium name="ELIXIR-Norway"/>
            <consortium name="Elixir Norway"/>
        </authorList>
    </citation>
    <scope>NUCLEOTIDE SEQUENCE</scope>
</reference>
<evidence type="ECO:0000259" key="7">
    <source>
        <dbReference type="SMART" id="SM00581"/>
    </source>
</evidence>
<evidence type="ECO:0000313" key="8">
    <source>
        <dbReference type="EMBL" id="CAK9203700.1"/>
    </source>
</evidence>
<keyword evidence="5" id="KW-0539">Nucleus</keyword>
<accession>A0ABP0TT16</accession>
<keyword evidence="9" id="KW-1185">Reference proteome</keyword>
<proteinExistence type="predicted"/>
<keyword evidence="4" id="KW-0862">Zinc</keyword>
<dbReference type="Pfam" id="PF04046">
    <property type="entry name" value="PSP"/>
    <property type="match status" value="1"/>
</dbReference>
<dbReference type="InterPro" id="IPR006568">
    <property type="entry name" value="PSP_pro-rich"/>
</dbReference>
<protein>
    <recommendedName>
        <fullName evidence="7">PSP proline-rich domain-containing protein</fullName>
    </recommendedName>
</protein>
<evidence type="ECO:0000256" key="4">
    <source>
        <dbReference type="ARBA" id="ARBA00022833"/>
    </source>
</evidence>
<feature type="region of interest" description="Disordered" evidence="6">
    <location>
        <begin position="493"/>
        <end position="521"/>
    </location>
</feature>
<name>A0ABP0TT16_9BRYO</name>
<evidence type="ECO:0000256" key="3">
    <source>
        <dbReference type="ARBA" id="ARBA00022771"/>
    </source>
</evidence>
<feature type="domain" description="PSP proline-rich" evidence="7">
    <location>
        <begin position="256"/>
        <end position="307"/>
    </location>
</feature>
<keyword evidence="3" id="KW-0863">Zinc-finger</keyword>
<feature type="compositionally biased region" description="Polar residues" evidence="6">
    <location>
        <begin position="493"/>
        <end position="503"/>
    </location>
</feature>
<feature type="region of interest" description="Disordered" evidence="6">
    <location>
        <begin position="420"/>
        <end position="453"/>
    </location>
</feature>
<dbReference type="SMART" id="SM00581">
    <property type="entry name" value="PSP"/>
    <property type="match status" value="1"/>
</dbReference>
<evidence type="ECO:0000256" key="2">
    <source>
        <dbReference type="ARBA" id="ARBA00022723"/>
    </source>
</evidence>
<sequence>MATPEVQTALGSEVEIDMDISDDDLKKEGDAVTPEAGMAADDTTAAVPVSTDSFLEKDYFRKRKQLLDLDKNPSVHITYHHLTRESKKRLQEAVRQWAEWHGRHYVTDSSKEAVESGDEQYFPALQIGPTNSISSVSFWLDRPSKQARTQQAEGAMLDTMASNQERDTEVPLYDRAIPSALSSQDSRDDGYIELAPEEAARCFNCGSYSHGLKDCHRPRDTVAIGFARRTHALRKGLQSVPRSASRYYQTTPGGKFEKLKPGVLGTETRQLLGIGENDPPPWLHRMRELGYPPGYLVTEDEASGLEILGFDMDEEKRTEDIGAEEGEIVDYLEPVAREPSPAKKLAVEFPGINAPIPENADERLWRQPLPIHSSQHERGNWYHHSISVQGVSPNGSAVPGSSLAHLRSYRDPEVTWNEYQETETSDDAPPGTVSSKPIVVPRSGKWTADGDGGHTTDLVFTEDTSQLGTPRIEGEHIRDRSTLYLDPPLGLSLTSPSQVSPTGSGYGEDFQPSPSQDLPSPIPLTRCSSLTYVPLEGRQLCENVHSMSCSQQSCQASEIGFETPPNDAWAQAQAALVALHSTQSSEATTESHTWTEQVREGSCILCQGSCIHASLISVQLLRLQLLKMAKLVLKGRGLGAS</sequence>
<gene>
    <name evidence="8" type="ORF">CSSPTR1EN2_LOCUS7017</name>
</gene>
<comment type="subcellular location">
    <subcellularLocation>
        <location evidence="1">Nucleus</location>
    </subcellularLocation>
</comment>
<dbReference type="Proteomes" id="UP001497512">
    <property type="component" value="Chromosome 14"/>
</dbReference>